<evidence type="ECO:0000256" key="1">
    <source>
        <dbReference type="ARBA" id="ARBA00004496"/>
    </source>
</evidence>
<name>A0ABD2QBE6_9PLAT</name>
<dbReference type="InterPro" id="IPR036872">
    <property type="entry name" value="CH_dom_sf"/>
</dbReference>
<protein>
    <recommendedName>
        <fullName evidence="4">Calponin-homology (CH) domain-containing protein</fullName>
    </recommendedName>
</protein>
<sequence length="429" mass="49033">MNRVFGKFCDPPLFRPDAQFKSSDLVLLKFSKDFLAQAMDLHKRLFNLGAKLLVSQSPLDELSFTISDITSDLRDGIRLIKLAEVLLNGRRTPDDILGQNSYRSSSTQRLSPTIQPGSLLQFARYPAISILQKIFNCDLAIRAFCSFYSPCDNFQSITAFNGKAIEGESIVCGHRELTLSLLWAVMLRFRVSSLFEMSVLEAELLRLGDVSLPNKCDTSKSLLTWARAVCSKNNRGLSVQESENMDSRVFCAILNYYLPTLLPWRLVLHPVEDSRIDAWIANKNLRLFNRKLNAFGDVPTFSLPTHSNKLSSQVVLSLLAFLAARLLGHEHRLVKATRDHAARLIQSHWHNFLLRRHDSHPPPVYQQDDKANRAAQTIQLFWRRRRMIRAAIVIQTTWRKYRTRNLPLTNISHDSLEKLTPSPPIFCET</sequence>
<evidence type="ECO:0000259" key="4">
    <source>
        <dbReference type="PROSITE" id="PS50021"/>
    </source>
</evidence>
<comment type="caution">
    <text evidence="5">The sequence shown here is derived from an EMBL/GenBank/DDBJ whole genome shotgun (WGS) entry which is preliminary data.</text>
</comment>
<dbReference type="PANTHER" id="PTHR22706:SF1">
    <property type="entry name" value="ASSEMBLY FACTOR FOR SPINDLE MICROTUBULES"/>
    <property type="match status" value="1"/>
</dbReference>
<dbReference type="InterPro" id="IPR051185">
    <property type="entry name" value="ASPM"/>
</dbReference>
<accession>A0ABD2QBE6</accession>
<evidence type="ECO:0000313" key="5">
    <source>
        <dbReference type="EMBL" id="KAL3316883.1"/>
    </source>
</evidence>
<dbReference type="Gene3D" id="1.10.418.10">
    <property type="entry name" value="Calponin-like domain"/>
    <property type="match status" value="2"/>
</dbReference>
<gene>
    <name evidence="5" type="ORF">Ciccas_004469</name>
</gene>
<dbReference type="Proteomes" id="UP001626550">
    <property type="component" value="Unassembled WGS sequence"/>
</dbReference>
<dbReference type="EMBL" id="JBJKFK010000469">
    <property type="protein sequence ID" value="KAL3316883.1"/>
    <property type="molecule type" value="Genomic_DNA"/>
</dbReference>
<proteinExistence type="predicted"/>
<dbReference type="PANTHER" id="PTHR22706">
    <property type="entry name" value="ASSEMBLY FACTOR FOR SPINDLE MICROTUBULES"/>
    <property type="match status" value="1"/>
</dbReference>
<dbReference type="GO" id="GO:0005516">
    <property type="term" value="F:calmodulin binding"/>
    <property type="evidence" value="ECO:0007669"/>
    <property type="project" value="UniProtKB-KW"/>
</dbReference>
<keyword evidence="3" id="KW-0112">Calmodulin-binding</keyword>
<evidence type="ECO:0000256" key="2">
    <source>
        <dbReference type="ARBA" id="ARBA00022490"/>
    </source>
</evidence>
<evidence type="ECO:0000313" key="6">
    <source>
        <dbReference type="Proteomes" id="UP001626550"/>
    </source>
</evidence>
<organism evidence="5 6">
    <name type="scientific">Cichlidogyrus casuarinus</name>
    <dbReference type="NCBI Taxonomy" id="1844966"/>
    <lineage>
        <taxon>Eukaryota</taxon>
        <taxon>Metazoa</taxon>
        <taxon>Spiralia</taxon>
        <taxon>Lophotrochozoa</taxon>
        <taxon>Platyhelminthes</taxon>
        <taxon>Monogenea</taxon>
        <taxon>Monopisthocotylea</taxon>
        <taxon>Dactylogyridea</taxon>
        <taxon>Ancyrocephalidae</taxon>
        <taxon>Cichlidogyrus</taxon>
    </lineage>
</organism>
<dbReference type="InterPro" id="IPR001715">
    <property type="entry name" value="CH_dom"/>
</dbReference>
<dbReference type="AlphaFoldDB" id="A0ABD2QBE6"/>
<keyword evidence="6" id="KW-1185">Reference proteome</keyword>
<dbReference type="SUPFAM" id="SSF47576">
    <property type="entry name" value="Calponin-homology domain, CH-domain"/>
    <property type="match status" value="1"/>
</dbReference>
<comment type="subcellular location">
    <subcellularLocation>
        <location evidence="1">Cytoplasm</location>
    </subcellularLocation>
</comment>
<keyword evidence="2" id="KW-0963">Cytoplasm</keyword>
<dbReference type="GO" id="GO:0005737">
    <property type="term" value="C:cytoplasm"/>
    <property type="evidence" value="ECO:0007669"/>
    <property type="project" value="UniProtKB-SubCell"/>
</dbReference>
<evidence type="ECO:0000256" key="3">
    <source>
        <dbReference type="ARBA" id="ARBA00022860"/>
    </source>
</evidence>
<feature type="domain" description="Calponin-homology (CH)" evidence="4">
    <location>
        <begin position="216"/>
        <end position="327"/>
    </location>
</feature>
<dbReference type="PROSITE" id="PS50021">
    <property type="entry name" value="CH"/>
    <property type="match status" value="1"/>
</dbReference>
<dbReference type="Gene3D" id="1.20.5.190">
    <property type="match status" value="1"/>
</dbReference>
<reference evidence="5 6" key="1">
    <citation type="submission" date="2024-11" db="EMBL/GenBank/DDBJ databases">
        <title>Adaptive evolution of stress response genes in parasites aligns with host niche diversity.</title>
        <authorList>
            <person name="Hahn C."/>
            <person name="Resl P."/>
        </authorList>
    </citation>
    <scope>NUCLEOTIDE SEQUENCE [LARGE SCALE GENOMIC DNA]</scope>
    <source>
        <strain evidence="5">EGGRZ-B1_66</strain>
        <tissue evidence="5">Body</tissue>
    </source>
</reference>